<evidence type="ECO:0000313" key="1">
    <source>
        <dbReference type="EMBL" id="KAK2197643.1"/>
    </source>
</evidence>
<dbReference type="Gene3D" id="3.30.1240.10">
    <property type="match status" value="1"/>
</dbReference>
<name>A0AAD9PMQ4_9APIC</name>
<dbReference type="PANTHER" id="PTHR10000:SF8">
    <property type="entry name" value="HAD SUPERFAMILY HYDROLASE-LIKE, TYPE 3"/>
    <property type="match status" value="1"/>
</dbReference>
<proteinExistence type="predicted"/>
<dbReference type="AlphaFoldDB" id="A0AAD9PMQ4"/>
<dbReference type="Gene3D" id="3.40.50.1000">
    <property type="entry name" value="HAD superfamily/HAD-like"/>
    <property type="match status" value="1"/>
</dbReference>
<keyword evidence="2" id="KW-1185">Reference proteome</keyword>
<sequence>MPHIINIKNMAAPKLFAVDIDGTFYTKNVESFDKNLSCFAKVKDLGVDILFCTGRSHASAMLLLGPKVEEKTGYNGFPGIYFNGGVVYDKDGHVFFSSKFSPSFLERLCKFLIERNLEQHVLFFALNDFFVLTDQPCLLEARLCEHTLTKPIQIVDVETIVKQEIIKIEILDNSIKSFIQEYQNECHAIYENCCIDLLPPGINKAKGIKHLSEHLGILQGEVGFIGDGANDIEAMEYCDFSFAVGNASPLTKQHAKQVLTITCNEAAFAEAMSRVYNISIN</sequence>
<dbReference type="GO" id="GO:0005829">
    <property type="term" value="C:cytosol"/>
    <property type="evidence" value="ECO:0007669"/>
    <property type="project" value="TreeGrafter"/>
</dbReference>
<dbReference type="GO" id="GO:0016791">
    <property type="term" value="F:phosphatase activity"/>
    <property type="evidence" value="ECO:0007669"/>
    <property type="project" value="TreeGrafter"/>
</dbReference>
<dbReference type="RefSeq" id="XP_067804485.1">
    <property type="nucleotide sequence ID" value="XM_067945694.1"/>
</dbReference>
<dbReference type="InterPro" id="IPR006379">
    <property type="entry name" value="HAD-SF_hydro_IIB"/>
</dbReference>
<dbReference type="InterPro" id="IPR023214">
    <property type="entry name" value="HAD_sf"/>
</dbReference>
<dbReference type="Proteomes" id="UP001214638">
    <property type="component" value="Unassembled WGS sequence"/>
</dbReference>
<dbReference type="InterPro" id="IPR036412">
    <property type="entry name" value="HAD-like_sf"/>
</dbReference>
<organism evidence="1 2">
    <name type="scientific">Babesia duncani</name>
    <dbReference type="NCBI Taxonomy" id="323732"/>
    <lineage>
        <taxon>Eukaryota</taxon>
        <taxon>Sar</taxon>
        <taxon>Alveolata</taxon>
        <taxon>Apicomplexa</taxon>
        <taxon>Aconoidasida</taxon>
        <taxon>Piroplasmida</taxon>
        <taxon>Babesiidae</taxon>
        <taxon>Babesia</taxon>
    </lineage>
</organism>
<accession>A0AAD9PMQ4</accession>
<dbReference type="GO" id="GO:0000287">
    <property type="term" value="F:magnesium ion binding"/>
    <property type="evidence" value="ECO:0007669"/>
    <property type="project" value="TreeGrafter"/>
</dbReference>
<gene>
    <name evidence="1" type="ORF">BdWA1_000646</name>
</gene>
<dbReference type="Pfam" id="PF08282">
    <property type="entry name" value="Hydrolase_3"/>
    <property type="match status" value="1"/>
</dbReference>
<evidence type="ECO:0000313" key="2">
    <source>
        <dbReference type="Proteomes" id="UP001214638"/>
    </source>
</evidence>
<dbReference type="PANTHER" id="PTHR10000">
    <property type="entry name" value="PHOSPHOSERINE PHOSPHATASE"/>
    <property type="match status" value="1"/>
</dbReference>
<keyword evidence="1" id="KW-0378">Hydrolase</keyword>
<dbReference type="KEGG" id="bdw:94334944"/>
<reference evidence="1" key="1">
    <citation type="journal article" date="2023" name="Nat. Microbiol.">
        <title>Babesia duncani multi-omics identifies virulence factors and drug targets.</title>
        <authorList>
            <person name="Singh P."/>
            <person name="Lonardi S."/>
            <person name="Liang Q."/>
            <person name="Vydyam P."/>
            <person name="Khabirova E."/>
            <person name="Fang T."/>
            <person name="Gihaz S."/>
            <person name="Thekkiniath J."/>
            <person name="Munshi M."/>
            <person name="Abel S."/>
            <person name="Ciampossin L."/>
            <person name="Batugedara G."/>
            <person name="Gupta M."/>
            <person name="Lu X.M."/>
            <person name="Lenz T."/>
            <person name="Chakravarty S."/>
            <person name="Cornillot E."/>
            <person name="Hu Y."/>
            <person name="Ma W."/>
            <person name="Gonzalez L.M."/>
            <person name="Sanchez S."/>
            <person name="Estrada K."/>
            <person name="Sanchez-Flores A."/>
            <person name="Montero E."/>
            <person name="Harb O.S."/>
            <person name="Le Roch K.G."/>
            <person name="Mamoun C.B."/>
        </authorList>
    </citation>
    <scope>NUCLEOTIDE SEQUENCE</scope>
    <source>
        <strain evidence="1">WA1</strain>
    </source>
</reference>
<dbReference type="EMBL" id="JALLKP010000001">
    <property type="protein sequence ID" value="KAK2197643.1"/>
    <property type="molecule type" value="Genomic_DNA"/>
</dbReference>
<protein>
    <submittedName>
        <fullName evidence="1">Bifunctional HAD-like superfamily/HAD superfamily/HAD-superfamily hydrolase</fullName>
    </submittedName>
</protein>
<comment type="caution">
    <text evidence="1">The sequence shown here is derived from an EMBL/GenBank/DDBJ whole genome shotgun (WGS) entry which is preliminary data.</text>
</comment>
<dbReference type="NCBIfam" id="TIGR01484">
    <property type="entry name" value="HAD-SF-IIB"/>
    <property type="match status" value="1"/>
</dbReference>
<dbReference type="SUPFAM" id="SSF56784">
    <property type="entry name" value="HAD-like"/>
    <property type="match status" value="1"/>
</dbReference>
<dbReference type="GeneID" id="94334944"/>